<keyword evidence="9" id="KW-1185">Reference proteome</keyword>
<evidence type="ECO:0000313" key="9">
    <source>
        <dbReference type="Proteomes" id="UP000031971"/>
    </source>
</evidence>
<evidence type="ECO:0000256" key="5">
    <source>
        <dbReference type="ARBA" id="ARBA00022747"/>
    </source>
</evidence>
<dbReference type="Gene3D" id="3.90.120.10">
    <property type="entry name" value="DNA Methylase, subunit A, domain 2"/>
    <property type="match status" value="1"/>
</dbReference>
<organism evidence="8 9">
    <name type="scientific">Paramagnetospirillum magnetotacticum MS-1</name>
    <dbReference type="NCBI Taxonomy" id="272627"/>
    <lineage>
        <taxon>Bacteria</taxon>
        <taxon>Pseudomonadati</taxon>
        <taxon>Pseudomonadota</taxon>
        <taxon>Alphaproteobacteria</taxon>
        <taxon>Rhodospirillales</taxon>
        <taxon>Magnetospirillaceae</taxon>
        <taxon>Paramagnetospirillum</taxon>
    </lineage>
</organism>
<keyword evidence="5" id="KW-0680">Restriction system</keyword>
<accession>A0A0C2YQK4</accession>
<proteinExistence type="inferred from homology"/>
<comment type="similarity">
    <text evidence="7">Belongs to the class I-like SAM-binding methyltransferase superfamily. C5-methyltransferase family.</text>
</comment>
<dbReference type="PANTHER" id="PTHR46098">
    <property type="entry name" value="TRNA (CYTOSINE(38)-C(5))-METHYLTRANSFERASE"/>
    <property type="match status" value="1"/>
</dbReference>
<dbReference type="REBASE" id="111792">
    <property type="entry name" value="M.MmaMS1ORF1453P"/>
</dbReference>
<dbReference type="InterPro" id="IPR050750">
    <property type="entry name" value="C5-MTase"/>
</dbReference>
<comment type="catalytic activity">
    <reaction evidence="6">
        <text>a 2'-deoxycytidine in DNA + S-adenosyl-L-methionine = a 5-methyl-2'-deoxycytidine in DNA + S-adenosyl-L-homocysteine + H(+)</text>
        <dbReference type="Rhea" id="RHEA:13681"/>
        <dbReference type="Rhea" id="RHEA-COMP:11369"/>
        <dbReference type="Rhea" id="RHEA-COMP:11370"/>
        <dbReference type="ChEBI" id="CHEBI:15378"/>
        <dbReference type="ChEBI" id="CHEBI:57856"/>
        <dbReference type="ChEBI" id="CHEBI:59789"/>
        <dbReference type="ChEBI" id="CHEBI:85452"/>
        <dbReference type="ChEBI" id="CHEBI:85454"/>
        <dbReference type="EC" id="2.1.1.37"/>
    </reaction>
</comment>
<evidence type="ECO:0000256" key="4">
    <source>
        <dbReference type="ARBA" id="ARBA00022691"/>
    </source>
</evidence>
<dbReference type="Proteomes" id="UP000031971">
    <property type="component" value="Unassembled WGS sequence"/>
</dbReference>
<dbReference type="Gene3D" id="3.40.50.150">
    <property type="entry name" value="Vaccinia Virus protein VP39"/>
    <property type="match status" value="1"/>
</dbReference>
<evidence type="ECO:0000256" key="3">
    <source>
        <dbReference type="ARBA" id="ARBA00022679"/>
    </source>
</evidence>
<dbReference type="EMBL" id="JXSL01000033">
    <property type="protein sequence ID" value="KIL96960.1"/>
    <property type="molecule type" value="Genomic_DNA"/>
</dbReference>
<dbReference type="GO" id="GO:0009307">
    <property type="term" value="P:DNA restriction-modification system"/>
    <property type="evidence" value="ECO:0007669"/>
    <property type="project" value="UniProtKB-KW"/>
</dbReference>
<dbReference type="Pfam" id="PF00145">
    <property type="entry name" value="DNA_methylase"/>
    <property type="match status" value="1"/>
</dbReference>
<dbReference type="PANTHER" id="PTHR46098:SF1">
    <property type="entry name" value="TRNA (CYTOSINE(38)-C(5))-METHYLTRANSFERASE"/>
    <property type="match status" value="1"/>
</dbReference>
<dbReference type="InterPro" id="IPR001525">
    <property type="entry name" value="C5_MeTfrase"/>
</dbReference>
<name>A0A0C2YQK4_PARME</name>
<dbReference type="GO" id="GO:0032259">
    <property type="term" value="P:methylation"/>
    <property type="evidence" value="ECO:0007669"/>
    <property type="project" value="UniProtKB-KW"/>
</dbReference>
<dbReference type="EC" id="2.1.1.37" evidence="1"/>
<keyword evidence="3 7" id="KW-0808">Transferase</keyword>
<dbReference type="AlphaFoldDB" id="A0A0C2YQK4"/>
<keyword evidence="2 7" id="KW-0489">Methyltransferase</keyword>
<evidence type="ECO:0000256" key="2">
    <source>
        <dbReference type="ARBA" id="ARBA00022603"/>
    </source>
</evidence>
<evidence type="ECO:0000256" key="6">
    <source>
        <dbReference type="ARBA" id="ARBA00047422"/>
    </source>
</evidence>
<evidence type="ECO:0000256" key="7">
    <source>
        <dbReference type="PROSITE-ProRule" id="PRU01016"/>
    </source>
</evidence>
<evidence type="ECO:0000256" key="1">
    <source>
        <dbReference type="ARBA" id="ARBA00011975"/>
    </source>
</evidence>
<comment type="caution">
    <text evidence="8">The sequence shown here is derived from an EMBL/GenBank/DDBJ whole genome shotgun (WGS) entry which is preliminary data.</text>
</comment>
<gene>
    <name evidence="8" type="ORF">CCC_01453</name>
</gene>
<evidence type="ECO:0000313" key="8">
    <source>
        <dbReference type="EMBL" id="KIL96960.1"/>
    </source>
</evidence>
<dbReference type="InterPro" id="IPR029063">
    <property type="entry name" value="SAM-dependent_MTases_sf"/>
</dbReference>
<dbReference type="SUPFAM" id="SSF53335">
    <property type="entry name" value="S-adenosyl-L-methionine-dependent methyltransferases"/>
    <property type="match status" value="1"/>
</dbReference>
<protein>
    <recommendedName>
        <fullName evidence="1">DNA (cytosine-5-)-methyltransferase</fullName>
        <ecNumber evidence="1">2.1.1.37</ecNumber>
    </recommendedName>
</protein>
<dbReference type="PROSITE" id="PS51679">
    <property type="entry name" value="SAM_MT_C5"/>
    <property type="match status" value="1"/>
</dbReference>
<keyword evidence="4 7" id="KW-0949">S-adenosyl-L-methionine</keyword>
<dbReference type="STRING" id="272627.CCC_01453"/>
<dbReference type="GO" id="GO:0003886">
    <property type="term" value="F:DNA (cytosine-5-)-methyltransferase activity"/>
    <property type="evidence" value="ECO:0007669"/>
    <property type="project" value="UniProtKB-EC"/>
</dbReference>
<reference evidence="8 9" key="1">
    <citation type="submission" date="2015-01" db="EMBL/GenBank/DDBJ databases">
        <title>Genome Sequence of Magnetospirillum magnetotacticum Strain MS-1.</title>
        <authorList>
            <person name="Marinov G.K."/>
            <person name="Smalley M.D."/>
            <person name="DeSalvo G."/>
        </authorList>
    </citation>
    <scope>NUCLEOTIDE SEQUENCE [LARGE SCALE GENOMIC DNA]</scope>
    <source>
        <strain evidence="8 9">MS-1</strain>
    </source>
</reference>
<feature type="active site" evidence="7">
    <location>
        <position position="25"/>
    </location>
</feature>
<sequence>MAEDTGPSILGEVGEIDLLLASPECTNHTCAKGSRPRDEGSKKTAHYVTNFARELKPRWVVVENVIHMRSWDGYDPLISDLEGLGYNVFPQVLEATDFGVPQSRRRLFLLCDREAKPLPLTPCGLPSGTVGQDILVDGGWRSRSLYRPGRAEGTIARAERAIAALGRGVPFLIVYYGSDGSGGWQPLDRPIRTLTTLDRFGLVTWDGDEPMLRMLQVPELRRAMGFGRGYRLPFGSRRDQIRLLGNGVCPPVMEAIVRSLVSGQSASLAAE</sequence>